<keyword evidence="2" id="KW-0805">Transcription regulation</keyword>
<evidence type="ECO:0000256" key="1">
    <source>
        <dbReference type="ARBA" id="ARBA00004123"/>
    </source>
</evidence>
<dbReference type="CDD" id="cd00018">
    <property type="entry name" value="AP2"/>
    <property type="match status" value="1"/>
</dbReference>
<evidence type="ECO:0000256" key="7">
    <source>
        <dbReference type="ARBA" id="ARBA00024343"/>
    </source>
</evidence>
<dbReference type="PANTHER" id="PTHR31985">
    <property type="entry name" value="ETHYLENE-RESPONSIVE TRANSCRIPTION FACTOR ERF042-RELATED"/>
    <property type="match status" value="1"/>
</dbReference>
<evidence type="ECO:0000256" key="2">
    <source>
        <dbReference type="ARBA" id="ARBA00023015"/>
    </source>
</evidence>
<evidence type="ECO:0000256" key="5">
    <source>
        <dbReference type="ARBA" id="ARBA00023163"/>
    </source>
</evidence>
<evidence type="ECO:0000256" key="4">
    <source>
        <dbReference type="ARBA" id="ARBA00023159"/>
    </source>
</evidence>
<evidence type="ECO:0000313" key="10">
    <source>
        <dbReference type="EMBL" id="CAJ1972244.1"/>
    </source>
</evidence>
<dbReference type="PROSITE" id="PS51032">
    <property type="entry name" value="AP2_ERF"/>
    <property type="match status" value="1"/>
</dbReference>
<feature type="domain" description="AP2/ERF" evidence="9">
    <location>
        <begin position="141"/>
        <end position="198"/>
    </location>
</feature>
<dbReference type="InterPro" id="IPR016177">
    <property type="entry name" value="DNA-bd_dom_sf"/>
</dbReference>
<comment type="subcellular location">
    <subcellularLocation>
        <location evidence="1">Nucleus</location>
    </subcellularLocation>
</comment>
<evidence type="ECO:0000259" key="9">
    <source>
        <dbReference type="PROSITE" id="PS51032"/>
    </source>
</evidence>
<evidence type="ECO:0000256" key="8">
    <source>
        <dbReference type="SAM" id="MobiDB-lite"/>
    </source>
</evidence>
<feature type="region of interest" description="Disordered" evidence="8">
    <location>
        <begin position="221"/>
        <end position="256"/>
    </location>
</feature>
<dbReference type="PANTHER" id="PTHR31985:SF259">
    <property type="entry name" value="DEHYDRATION-RESPONSIVE ELEMENT-BINDING PROTEIN 3"/>
    <property type="match status" value="1"/>
</dbReference>
<keyword evidence="11" id="KW-1185">Reference proteome</keyword>
<protein>
    <recommendedName>
        <fullName evidence="9">AP2/ERF domain-containing protein</fullName>
    </recommendedName>
</protein>
<dbReference type="InterPro" id="IPR001471">
    <property type="entry name" value="AP2/ERF_dom"/>
</dbReference>
<organism evidence="10 11">
    <name type="scientific">Sphenostylis stenocarpa</name>
    <dbReference type="NCBI Taxonomy" id="92480"/>
    <lineage>
        <taxon>Eukaryota</taxon>
        <taxon>Viridiplantae</taxon>
        <taxon>Streptophyta</taxon>
        <taxon>Embryophyta</taxon>
        <taxon>Tracheophyta</taxon>
        <taxon>Spermatophyta</taxon>
        <taxon>Magnoliopsida</taxon>
        <taxon>eudicotyledons</taxon>
        <taxon>Gunneridae</taxon>
        <taxon>Pentapetalae</taxon>
        <taxon>rosids</taxon>
        <taxon>fabids</taxon>
        <taxon>Fabales</taxon>
        <taxon>Fabaceae</taxon>
        <taxon>Papilionoideae</taxon>
        <taxon>50 kb inversion clade</taxon>
        <taxon>NPAAA clade</taxon>
        <taxon>indigoferoid/millettioid clade</taxon>
        <taxon>Phaseoleae</taxon>
        <taxon>Sphenostylis</taxon>
    </lineage>
</organism>
<dbReference type="Proteomes" id="UP001189624">
    <property type="component" value="Chromosome 8"/>
</dbReference>
<evidence type="ECO:0000256" key="6">
    <source>
        <dbReference type="ARBA" id="ARBA00023242"/>
    </source>
</evidence>
<keyword evidence="3" id="KW-0238">DNA-binding</keyword>
<dbReference type="PRINTS" id="PR00367">
    <property type="entry name" value="ETHRSPELEMNT"/>
</dbReference>
<name>A0AA86SWJ1_9FABA</name>
<dbReference type="Gramene" id="rna-AYBTSS11_LOCUS24293">
    <property type="protein sequence ID" value="CAJ1972244.1"/>
    <property type="gene ID" value="gene-AYBTSS11_LOCUS24293"/>
</dbReference>
<feature type="compositionally biased region" description="Basic and acidic residues" evidence="8">
    <location>
        <begin position="127"/>
        <end position="138"/>
    </location>
</feature>
<dbReference type="AlphaFoldDB" id="A0AA86SWJ1"/>
<gene>
    <name evidence="10" type="ORF">AYBTSS11_LOCUS24293</name>
</gene>
<feature type="region of interest" description="Disordered" evidence="8">
    <location>
        <begin position="104"/>
        <end position="142"/>
    </location>
</feature>
<dbReference type="Gene3D" id="3.30.730.10">
    <property type="entry name" value="AP2/ERF domain"/>
    <property type="match status" value="1"/>
</dbReference>
<proteinExistence type="inferred from homology"/>
<dbReference type="EMBL" id="OY731405">
    <property type="protein sequence ID" value="CAJ1972244.1"/>
    <property type="molecule type" value="Genomic_DNA"/>
</dbReference>
<dbReference type="GO" id="GO:0003677">
    <property type="term" value="F:DNA binding"/>
    <property type="evidence" value="ECO:0007669"/>
    <property type="project" value="UniProtKB-KW"/>
</dbReference>
<comment type="similarity">
    <text evidence="7">Belongs to the AP2/ERF transcription factor family. ERF subfamily.</text>
</comment>
<dbReference type="Pfam" id="PF00847">
    <property type="entry name" value="AP2"/>
    <property type="match status" value="1"/>
</dbReference>
<evidence type="ECO:0000256" key="3">
    <source>
        <dbReference type="ARBA" id="ARBA00023125"/>
    </source>
</evidence>
<dbReference type="InterPro" id="IPR051032">
    <property type="entry name" value="AP2/ERF_TF_ERF_subfamily"/>
</dbReference>
<sequence>MSGLEMMIHARTWPICVSIKHWTIVRDSCLVPEIWVVILMSIPYYNNYQIVNLGYHYMEDLTQTNTGVYWRLMMMVAHDDNGKIAEFNSQTHTLEPLTMRVSAQNDNSGKESSSTSSLSAAPGPSESKTEKRNRDSNKHPVYRGVRMRNWGKWVSEIREPRKKSRIWLGTFPTPEMAARAHDVAALSIKGNNAILNFPELAASLPRPVSLAPRDVQAAAAKAAHMDFPPSSTSSSSSSSSSLVSTTSSSSSLSSLTSTADLSTASEELSEIIELPRLEASYELGNEFVYADSQDTWLYQPPIPWLQATYDASHGDDDIAGPETGLVTSFESFLWDY</sequence>
<feature type="compositionally biased region" description="Low complexity" evidence="8">
    <location>
        <begin position="230"/>
        <end position="256"/>
    </location>
</feature>
<accession>A0AA86SWJ1</accession>
<feature type="compositionally biased region" description="Low complexity" evidence="8">
    <location>
        <begin position="110"/>
        <end position="125"/>
    </location>
</feature>
<dbReference type="GO" id="GO:0003700">
    <property type="term" value="F:DNA-binding transcription factor activity"/>
    <property type="evidence" value="ECO:0007669"/>
    <property type="project" value="InterPro"/>
</dbReference>
<dbReference type="InterPro" id="IPR036955">
    <property type="entry name" value="AP2/ERF_dom_sf"/>
</dbReference>
<keyword evidence="5" id="KW-0804">Transcription</keyword>
<dbReference type="GO" id="GO:0005634">
    <property type="term" value="C:nucleus"/>
    <property type="evidence" value="ECO:0007669"/>
    <property type="project" value="UniProtKB-SubCell"/>
</dbReference>
<dbReference type="SUPFAM" id="SSF54171">
    <property type="entry name" value="DNA-binding domain"/>
    <property type="match status" value="1"/>
</dbReference>
<dbReference type="FunFam" id="3.30.730.10:FF:000001">
    <property type="entry name" value="Ethylene-responsive transcription factor 2"/>
    <property type="match status" value="1"/>
</dbReference>
<evidence type="ECO:0000313" key="11">
    <source>
        <dbReference type="Proteomes" id="UP001189624"/>
    </source>
</evidence>
<keyword evidence="6" id="KW-0539">Nucleus</keyword>
<keyword evidence="4" id="KW-0010">Activator</keyword>
<reference evidence="10" key="1">
    <citation type="submission" date="2023-10" db="EMBL/GenBank/DDBJ databases">
        <authorList>
            <person name="Domelevo Entfellner J.-B."/>
        </authorList>
    </citation>
    <scope>NUCLEOTIDE SEQUENCE</scope>
</reference>
<dbReference type="SMART" id="SM00380">
    <property type="entry name" value="AP2"/>
    <property type="match status" value="1"/>
</dbReference>